<accession>A0A4Y6V7V8</accession>
<organism evidence="4 5">
    <name type="scientific">Neokomagataea tanensis</name>
    <dbReference type="NCBI Taxonomy" id="661191"/>
    <lineage>
        <taxon>Bacteria</taxon>
        <taxon>Pseudomonadati</taxon>
        <taxon>Pseudomonadota</taxon>
        <taxon>Alphaproteobacteria</taxon>
        <taxon>Acetobacterales</taxon>
        <taxon>Acetobacteraceae</taxon>
        <taxon>Neokomagataea</taxon>
    </lineage>
</organism>
<dbReference type="GO" id="GO:0043023">
    <property type="term" value="F:ribosomal large subunit binding"/>
    <property type="evidence" value="ECO:0007669"/>
    <property type="project" value="TreeGrafter"/>
</dbReference>
<keyword evidence="5" id="KW-1185">Reference proteome</keyword>
<keyword evidence="2" id="KW-0678">Repressor</keyword>
<dbReference type="InterPro" id="IPR043519">
    <property type="entry name" value="NT_sf"/>
</dbReference>
<comment type="subunit">
    <text evidence="2">Interacts with ribosomal protein uL14 (rplN).</text>
</comment>
<dbReference type="PANTHER" id="PTHR21043">
    <property type="entry name" value="IOJAP SUPERFAMILY ORTHOLOG"/>
    <property type="match status" value="1"/>
</dbReference>
<keyword evidence="2" id="KW-0810">Translation regulation</keyword>
<keyword evidence="2" id="KW-0963">Cytoplasm</keyword>
<sequence>MPGSGRGVKVITTSSEHDTDLNGAAPKKASTARKKAVAAGPQKNAQRVEAVEPDTLTKMLGVIIESLEEDKAEDIVTIDLTGRANFADRMVIATGFVDRQIAAMAHHIDKKLAEIGFKRILVEGANGSDWVLLDAGYVVVHLFKPESREMYGLEKMWGSDLDAVEAELPVGKDGEAS</sequence>
<dbReference type="SUPFAM" id="SSF81301">
    <property type="entry name" value="Nucleotidyltransferase"/>
    <property type="match status" value="1"/>
</dbReference>
<protein>
    <recommendedName>
        <fullName evidence="2">Ribosomal silencing factor RsfS</fullName>
    </recommendedName>
</protein>
<evidence type="ECO:0000256" key="1">
    <source>
        <dbReference type="ARBA" id="ARBA00010574"/>
    </source>
</evidence>
<dbReference type="GO" id="GO:0042256">
    <property type="term" value="P:cytosolic ribosome assembly"/>
    <property type="evidence" value="ECO:0007669"/>
    <property type="project" value="UniProtKB-UniRule"/>
</dbReference>
<dbReference type="PANTHER" id="PTHR21043:SF0">
    <property type="entry name" value="MITOCHONDRIAL ASSEMBLY OF RIBOSOMAL LARGE SUBUNIT PROTEIN 1"/>
    <property type="match status" value="1"/>
</dbReference>
<comment type="function">
    <text evidence="2">Functions as a ribosomal silencing factor. Interacts with ribosomal protein uL14 (rplN), blocking formation of intersubunit bridge B8. Prevents association of the 30S and 50S ribosomal subunits and the formation of functional ribosomes, thus repressing translation.</text>
</comment>
<evidence type="ECO:0000313" key="5">
    <source>
        <dbReference type="Proteomes" id="UP000317214"/>
    </source>
</evidence>
<name>A0A4Y6V7V8_9PROT</name>
<dbReference type="Proteomes" id="UP000317214">
    <property type="component" value="Chromosome"/>
</dbReference>
<comment type="similarity">
    <text evidence="1 2">Belongs to the Iojap/RsfS family.</text>
</comment>
<comment type="subcellular location">
    <subcellularLocation>
        <location evidence="2">Cytoplasm</location>
    </subcellularLocation>
</comment>
<dbReference type="KEGG" id="ntn:D5366_04670"/>
<evidence type="ECO:0000256" key="3">
    <source>
        <dbReference type="SAM" id="MobiDB-lite"/>
    </source>
</evidence>
<dbReference type="AlphaFoldDB" id="A0A4Y6V7V8"/>
<dbReference type="InterPro" id="IPR004394">
    <property type="entry name" value="Iojap/RsfS/C7orf30"/>
</dbReference>
<dbReference type="GO" id="GO:0005737">
    <property type="term" value="C:cytoplasm"/>
    <property type="evidence" value="ECO:0007669"/>
    <property type="project" value="UniProtKB-SubCell"/>
</dbReference>
<gene>
    <name evidence="2 4" type="primary">rsfS</name>
    <name evidence="4" type="ORF">D5366_04670</name>
</gene>
<evidence type="ECO:0000256" key="2">
    <source>
        <dbReference type="HAMAP-Rule" id="MF_01477"/>
    </source>
</evidence>
<dbReference type="GO" id="GO:0090071">
    <property type="term" value="P:negative regulation of ribosome biogenesis"/>
    <property type="evidence" value="ECO:0007669"/>
    <property type="project" value="UniProtKB-UniRule"/>
</dbReference>
<feature type="region of interest" description="Disordered" evidence="3">
    <location>
        <begin position="1"/>
        <end position="33"/>
    </location>
</feature>
<evidence type="ECO:0000313" key="4">
    <source>
        <dbReference type="EMBL" id="QDH24636.1"/>
    </source>
</evidence>
<dbReference type="RefSeq" id="WP_141492476.1">
    <property type="nucleotide sequence ID" value="NZ_CP032485.1"/>
</dbReference>
<dbReference type="HAMAP" id="MF_01477">
    <property type="entry name" value="Iojap_RsfS"/>
    <property type="match status" value="1"/>
</dbReference>
<proteinExistence type="inferred from homology"/>
<dbReference type="OrthoDB" id="9793681at2"/>
<dbReference type="GO" id="GO:0017148">
    <property type="term" value="P:negative regulation of translation"/>
    <property type="evidence" value="ECO:0007669"/>
    <property type="project" value="UniProtKB-UniRule"/>
</dbReference>
<dbReference type="EMBL" id="CP032485">
    <property type="protein sequence ID" value="QDH24636.1"/>
    <property type="molecule type" value="Genomic_DNA"/>
</dbReference>
<dbReference type="Pfam" id="PF02410">
    <property type="entry name" value="RsfS"/>
    <property type="match status" value="1"/>
</dbReference>
<dbReference type="Gene3D" id="3.30.460.10">
    <property type="entry name" value="Beta Polymerase, domain 2"/>
    <property type="match status" value="1"/>
</dbReference>
<dbReference type="NCBIfam" id="TIGR00090">
    <property type="entry name" value="rsfS_iojap_ybeB"/>
    <property type="match status" value="1"/>
</dbReference>
<reference evidence="4 5" key="1">
    <citation type="submission" date="2018-09" db="EMBL/GenBank/DDBJ databases">
        <title>The complete genome sequence of Neokomagataea tanensis NBRC 106556(T).</title>
        <authorList>
            <person name="Chua K.-O."/>
            <person name="See-Too W.-S."/>
            <person name="Hong K.-W."/>
            <person name="Yin W.-F."/>
            <person name="Chan K.-G."/>
        </authorList>
    </citation>
    <scope>NUCLEOTIDE SEQUENCE [LARGE SCALE GENOMIC DNA]</scope>
    <source>
        <strain evidence="5">AH13 \ NBRC 106556</strain>
    </source>
</reference>